<keyword evidence="7" id="KW-0325">Glycoprotein</keyword>
<feature type="compositionally biased region" description="Low complexity" evidence="11">
    <location>
        <begin position="48"/>
        <end position="76"/>
    </location>
</feature>
<evidence type="ECO:0000256" key="8">
    <source>
        <dbReference type="ARBA" id="ARBA00023288"/>
    </source>
</evidence>
<accession>A0AAE1JIN3</accession>
<keyword evidence="4 13" id="KW-0732">Signal</keyword>
<evidence type="ECO:0000256" key="10">
    <source>
        <dbReference type="ARBA" id="ARBA00025756"/>
    </source>
</evidence>
<keyword evidence="8" id="KW-0449">Lipoprotein</keyword>
<sequence>MARFSSVLVLMLVVPLLMSLTLARSPSHKILSPAESPVPAAPPKTHHSSPSESPVEAPAMSPSSVSGSPSEAPVPAVSSANLNRLSIAGSVAVVVMAVALVM</sequence>
<name>A0AAE1JIN3_9FABA</name>
<feature type="signal peptide" evidence="13">
    <location>
        <begin position="1"/>
        <end position="23"/>
    </location>
</feature>
<dbReference type="EMBL" id="JAWXYG010000005">
    <property type="protein sequence ID" value="KAK4271302.1"/>
    <property type="molecule type" value="Genomic_DNA"/>
</dbReference>
<comment type="caution">
    <text evidence="14">The sequence shown here is derived from an EMBL/GenBank/DDBJ whole genome shotgun (WGS) entry which is preliminary data.</text>
</comment>
<comment type="subcellular location">
    <subcellularLocation>
        <location evidence="1">Cell membrane</location>
        <topology evidence="1">Lipid-anchor</topology>
        <topology evidence="1">GPI-anchor</topology>
    </subcellularLocation>
</comment>
<keyword evidence="15" id="KW-1185">Reference proteome</keyword>
<feature type="transmembrane region" description="Helical" evidence="12">
    <location>
        <begin position="82"/>
        <end position="101"/>
    </location>
</feature>
<feature type="region of interest" description="Disordered" evidence="11">
    <location>
        <begin position="29"/>
        <end position="76"/>
    </location>
</feature>
<evidence type="ECO:0000256" key="9">
    <source>
        <dbReference type="ARBA" id="ARBA00025294"/>
    </source>
</evidence>
<dbReference type="GO" id="GO:0005886">
    <property type="term" value="C:plasma membrane"/>
    <property type="evidence" value="ECO:0007669"/>
    <property type="project" value="UniProtKB-SubCell"/>
</dbReference>
<evidence type="ECO:0000256" key="3">
    <source>
        <dbReference type="ARBA" id="ARBA00022622"/>
    </source>
</evidence>
<dbReference type="PANTHER" id="PTHR36321">
    <property type="entry name" value="CLASSICAL ARABINOGALACTAN PROTEIN 9"/>
    <property type="match status" value="1"/>
</dbReference>
<dbReference type="InterPro" id="IPR044959">
    <property type="entry name" value="AGP"/>
</dbReference>
<evidence type="ECO:0000256" key="13">
    <source>
        <dbReference type="SAM" id="SignalP"/>
    </source>
</evidence>
<gene>
    <name evidence="14" type="ORF">QN277_020013</name>
</gene>
<dbReference type="PANTHER" id="PTHR36321:SF2">
    <property type="entry name" value="CLASSICAL ARABINOGALACTAN PROTEIN 1"/>
    <property type="match status" value="1"/>
</dbReference>
<keyword evidence="12" id="KW-1133">Transmembrane helix</keyword>
<evidence type="ECO:0000256" key="5">
    <source>
        <dbReference type="ARBA" id="ARBA00022974"/>
    </source>
</evidence>
<evidence type="ECO:0000313" key="14">
    <source>
        <dbReference type="EMBL" id="KAK4271302.1"/>
    </source>
</evidence>
<feature type="chain" id="PRO_5042049717" evidence="13">
    <location>
        <begin position="24"/>
        <end position="102"/>
    </location>
</feature>
<keyword evidence="3" id="KW-0336">GPI-anchor</keyword>
<evidence type="ECO:0000313" key="15">
    <source>
        <dbReference type="Proteomes" id="UP001293593"/>
    </source>
</evidence>
<evidence type="ECO:0000256" key="11">
    <source>
        <dbReference type="SAM" id="MobiDB-lite"/>
    </source>
</evidence>
<evidence type="ECO:0000256" key="6">
    <source>
        <dbReference type="ARBA" id="ARBA00023136"/>
    </source>
</evidence>
<comment type="function">
    <text evidence="9">Proteoglycan that seems to be implicated in diverse developmental roles such as differentiation, cell-cell recognition, embryogenesis and programmed cell death.</text>
</comment>
<keyword evidence="2" id="KW-1003">Cell membrane</keyword>
<evidence type="ECO:0000256" key="1">
    <source>
        <dbReference type="ARBA" id="ARBA00004609"/>
    </source>
</evidence>
<keyword evidence="6 12" id="KW-0472">Membrane</keyword>
<dbReference type="AlphaFoldDB" id="A0AAE1JIN3"/>
<evidence type="ECO:0000256" key="4">
    <source>
        <dbReference type="ARBA" id="ARBA00022729"/>
    </source>
</evidence>
<reference evidence="14" key="1">
    <citation type="submission" date="2023-10" db="EMBL/GenBank/DDBJ databases">
        <title>Chromosome-level genome of the transformable northern wattle, Acacia crassicarpa.</title>
        <authorList>
            <person name="Massaro I."/>
            <person name="Sinha N.R."/>
            <person name="Poethig S."/>
            <person name="Leichty A.R."/>
        </authorList>
    </citation>
    <scope>NUCLEOTIDE SEQUENCE</scope>
    <source>
        <strain evidence="14">Acra3RX</strain>
        <tissue evidence="14">Leaf</tissue>
    </source>
</reference>
<dbReference type="Proteomes" id="UP001293593">
    <property type="component" value="Unassembled WGS sequence"/>
</dbReference>
<organism evidence="14 15">
    <name type="scientific">Acacia crassicarpa</name>
    <name type="common">northern wattle</name>
    <dbReference type="NCBI Taxonomy" id="499986"/>
    <lineage>
        <taxon>Eukaryota</taxon>
        <taxon>Viridiplantae</taxon>
        <taxon>Streptophyta</taxon>
        <taxon>Embryophyta</taxon>
        <taxon>Tracheophyta</taxon>
        <taxon>Spermatophyta</taxon>
        <taxon>Magnoliopsida</taxon>
        <taxon>eudicotyledons</taxon>
        <taxon>Gunneridae</taxon>
        <taxon>Pentapetalae</taxon>
        <taxon>rosids</taxon>
        <taxon>fabids</taxon>
        <taxon>Fabales</taxon>
        <taxon>Fabaceae</taxon>
        <taxon>Caesalpinioideae</taxon>
        <taxon>mimosoid clade</taxon>
        <taxon>Acacieae</taxon>
        <taxon>Acacia</taxon>
    </lineage>
</organism>
<dbReference type="GO" id="GO:0098552">
    <property type="term" value="C:side of membrane"/>
    <property type="evidence" value="ECO:0007669"/>
    <property type="project" value="UniProtKB-KW"/>
</dbReference>
<protein>
    <submittedName>
        <fullName evidence="14">Uncharacterized protein</fullName>
    </submittedName>
</protein>
<evidence type="ECO:0000256" key="12">
    <source>
        <dbReference type="SAM" id="Phobius"/>
    </source>
</evidence>
<keyword evidence="12" id="KW-0812">Transmembrane</keyword>
<proteinExistence type="inferred from homology"/>
<comment type="similarity">
    <text evidence="10">Belongs to the classical AGP family.</text>
</comment>
<evidence type="ECO:0000256" key="2">
    <source>
        <dbReference type="ARBA" id="ARBA00022475"/>
    </source>
</evidence>
<keyword evidence="5" id="KW-0654">Proteoglycan</keyword>
<evidence type="ECO:0000256" key="7">
    <source>
        <dbReference type="ARBA" id="ARBA00023180"/>
    </source>
</evidence>